<protein>
    <submittedName>
        <fullName evidence="2">Uncharacterized protein</fullName>
    </submittedName>
</protein>
<evidence type="ECO:0000256" key="1">
    <source>
        <dbReference type="SAM" id="MobiDB-lite"/>
    </source>
</evidence>
<organism evidence="2 3">
    <name type="scientific">Aspergillus tanneri</name>
    <dbReference type="NCBI Taxonomy" id="1220188"/>
    <lineage>
        <taxon>Eukaryota</taxon>
        <taxon>Fungi</taxon>
        <taxon>Dikarya</taxon>
        <taxon>Ascomycota</taxon>
        <taxon>Pezizomycotina</taxon>
        <taxon>Eurotiomycetes</taxon>
        <taxon>Eurotiomycetidae</taxon>
        <taxon>Eurotiales</taxon>
        <taxon>Aspergillaceae</taxon>
        <taxon>Aspergillus</taxon>
        <taxon>Aspergillus subgen. Circumdati</taxon>
    </lineage>
</organism>
<gene>
    <name evidence="2" type="ORF">EYZ11_013369</name>
</gene>
<keyword evidence="3" id="KW-1185">Reference proteome</keyword>
<sequence length="125" mass="14152">MYVSGKGKRKQKETEKEKQKQKKKKKKEKTLNALVFEGNPLPQVCESKLVINGIKSLNALPTTSTSYTAFGPLSKDLSKGWVIFAFINVMNAHVADTCVPDPDKKDKRNPESYGRDHVESFRFYA</sequence>
<evidence type="ECO:0000313" key="3">
    <source>
        <dbReference type="Proteomes" id="UP000308092"/>
    </source>
</evidence>
<evidence type="ECO:0000313" key="2">
    <source>
        <dbReference type="EMBL" id="THC87186.1"/>
    </source>
</evidence>
<feature type="compositionally biased region" description="Basic and acidic residues" evidence="1">
    <location>
        <begin position="101"/>
        <end position="125"/>
    </location>
</feature>
<feature type="region of interest" description="Disordered" evidence="1">
    <location>
        <begin position="1"/>
        <end position="29"/>
    </location>
</feature>
<comment type="caution">
    <text evidence="2">The sequence shown here is derived from an EMBL/GenBank/DDBJ whole genome shotgun (WGS) entry which is preliminary data.</text>
</comment>
<dbReference type="EMBL" id="SOSA01001403">
    <property type="protein sequence ID" value="THC87186.1"/>
    <property type="molecule type" value="Genomic_DNA"/>
</dbReference>
<name>A0A4S3IXU3_9EURO</name>
<feature type="compositionally biased region" description="Basic residues" evidence="1">
    <location>
        <begin position="19"/>
        <end position="28"/>
    </location>
</feature>
<dbReference type="AlphaFoldDB" id="A0A4S3IXU3"/>
<dbReference type="Proteomes" id="UP000308092">
    <property type="component" value="Unassembled WGS sequence"/>
</dbReference>
<proteinExistence type="predicted"/>
<reference evidence="2 3" key="1">
    <citation type="submission" date="2019-03" db="EMBL/GenBank/DDBJ databases">
        <title>The genome sequence of a newly discovered highly antifungal drug resistant Aspergillus species, Aspergillus tanneri NIH 1004.</title>
        <authorList>
            <person name="Mounaud S."/>
            <person name="Singh I."/>
            <person name="Joardar V."/>
            <person name="Pakala S."/>
            <person name="Pakala S."/>
            <person name="Venepally P."/>
            <person name="Hoover J."/>
            <person name="Nierman W."/>
            <person name="Chung J."/>
            <person name="Losada L."/>
        </authorList>
    </citation>
    <scope>NUCLEOTIDE SEQUENCE [LARGE SCALE GENOMIC DNA]</scope>
    <source>
        <strain evidence="2 3">NIH1004</strain>
    </source>
</reference>
<feature type="compositionally biased region" description="Basic residues" evidence="1">
    <location>
        <begin position="1"/>
        <end position="11"/>
    </location>
</feature>
<dbReference type="VEuPathDB" id="FungiDB:EYZ11_013369"/>
<feature type="region of interest" description="Disordered" evidence="1">
    <location>
        <begin position="98"/>
        <end position="125"/>
    </location>
</feature>
<accession>A0A4S3IXU3</accession>